<proteinExistence type="predicted"/>
<reference evidence="1" key="1">
    <citation type="journal article" date="2025" name="Int. J. Syst. Evol. Microbiol.">
        <title>Inconstantimicrobium mannanitabidum sp. nov., a novel member of the family Clostridiaceae isolated from anoxic soil under the treatment of reductive soil disinfestation.</title>
        <authorList>
            <person name="Ueki A."/>
            <person name="Tonouchi A."/>
            <person name="Honma S."/>
            <person name="Kaku N."/>
            <person name="Ueki K."/>
        </authorList>
    </citation>
    <scope>NUCLEOTIDE SEQUENCE</scope>
    <source>
        <strain evidence="1">TW13</strain>
    </source>
</reference>
<gene>
    <name evidence="1" type="ORF">rsdtw13_03150</name>
</gene>
<evidence type="ECO:0000313" key="1">
    <source>
        <dbReference type="EMBL" id="GKX65057.1"/>
    </source>
</evidence>
<keyword evidence="2" id="KW-1185">Reference proteome</keyword>
<dbReference type="EMBL" id="BROD01000001">
    <property type="protein sequence ID" value="GKX65057.1"/>
    <property type="molecule type" value="Genomic_DNA"/>
</dbReference>
<evidence type="ECO:0000313" key="2">
    <source>
        <dbReference type="Proteomes" id="UP001058074"/>
    </source>
</evidence>
<dbReference type="Proteomes" id="UP001058074">
    <property type="component" value="Unassembled WGS sequence"/>
</dbReference>
<accession>A0ACB5R7Q5</accession>
<sequence>MTLEKKLLKFSAFGGLFFAVLGLAWGIIIKSNMIMFDGLYALISLFLSMFAIWITNYIEKSDLENFPFGKVMFEPITVAVKSIILILMCTISFKDAVKEILNGGNIVNTNLALGYSIISTIACTLIYRLISKKSTKLSSEILKAESSQWFMDSILTAGVLVGYFITMILGATSFSYYTRFVDPLMVVLISVVFIRVPLMTLFKSFNEMVNGKADDKINDEINTIVEDIKEEYNFQDSVTRVSKIGRELRIEIDFVFNEKSTLTELDEMDKVREQVYANMIDIKLKKWLNINFTGDKKWAI</sequence>
<protein>
    <submittedName>
        <fullName evidence="1">Cation efflux family transporter</fullName>
    </submittedName>
</protein>
<comment type="caution">
    <text evidence="1">The sequence shown here is derived from an EMBL/GenBank/DDBJ whole genome shotgun (WGS) entry which is preliminary data.</text>
</comment>
<organism evidence="1 2">
    <name type="scientific">Inconstantimicrobium mannanitabidum</name>
    <dbReference type="NCBI Taxonomy" id="1604901"/>
    <lineage>
        <taxon>Bacteria</taxon>
        <taxon>Bacillati</taxon>
        <taxon>Bacillota</taxon>
        <taxon>Clostridia</taxon>
        <taxon>Eubacteriales</taxon>
        <taxon>Clostridiaceae</taxon>
        <taxon>Inconstantimicrobium</taxon>
    </lineage>
</organism>
<name>A0ACB5R7Q5_9CLOT</name>